<evidence type="ECO:0000313" key="2">
    <source>
        <dbReference type="Proteomes" id="UP001057402"/>
    </source>
</evidence>
<organism evidence="1 2">
    <name type="scientific">Melastoma candidum</name>
    <dbReference type="NCBI Taxonomy" id="119954"/>
    <lineage>
        <taxon>Eukaryota</taxon>
        <taxon>Viridiplantae</taxon>
        <taxon>Streptophyta</taxon>
        <taxon>Embryophyta</taxon>
        <taxon>Tracheophyta</taxon>
        <taxon>Spermatophyta</taxon>
        <taxon>Magnoliopsida</taxon>
        <taxon>eudicotyledons</taxon>
        <taxon>Gunneridae</taxon>
        <taxon>Pentapetalae</taxon>
        <taxon>rosids</taxon>
        <taxon>malvids</taxon>
        <taxon>Myrtales</taxon>
        <taxon>Melastomataceae</taxon>
        <taxon>Melastomatoideae</taxon>
        <taxon>Melastomateae</taxon>
        <taxon>Melastoma</taxon>
    </lineage>
</organism>
<dbReference type="EMBL" id="CM042883">
    <property type="protein sequence ID" value="KAI4371796.1"/>
    <property type="molecule type" value="Genomic_DNA"/>
</dbReference>
<keyword evidence="2" id="KW-1185">Reference proteome</keyword>
<proteinExistence type="predicted"/>
<reference evidence="2" key="1">
    <citation type="journal article" date="2023" name="Front. Plant Sci.">
        <title>Chromosomal-level genome assembly of Melastoma candidum provides insights into trichome evolution.</title>
        <authorList>
            <person name="Zhong Y."/>
            <person name="Wu W."/>
            <person name="Sun C."/>
            <person name="Zou P."/>
            <person name="Liu Y."/>
            <person name="Dai S."/>
            <person name="Zhou R."/>
        </authorList>
    </citation>
    <scope>NUCLEOTIDE SEQUENCE [LARGE SCALE GENOMIC DNA]</scope>
</reference>
<name>A0ACB9R1V7_9MYRT</name>
<evidence type="ECO:0000313" key="1">
    <source>
        <dbReference type="EMBL" id="KAI4371796.1"/>
    </source>
</evidence>
<sequence length="322" mass="34600">MEVVNTPDLSWMWGILRRMGTLETTPTIWGLLLSPVETSRKMMAGIPLCSIVVYIKMWMRSNHICMVTSTKKVNMLKTMIVNAFSGSTGSRSFKSSLAETQSIPDAPSASDPEIRDSEHYGDEHHRPNSNGDDVQSGVPGGGNYEAPSDSSPEVLKQHQGESFAGNPYAFSSSASEYNYEHSQALDSTFTHMQASSPMQNLAPFSDLLPSYADQLPSALLAPAVQSGRDSDLSYLPFSVNQPMSTKYSNTASLNSSIMSSQEGLRAGSISAAQQAPQNLPTAGVANGPGYGDALNSQYKDATNLLSLQLNDNSRMWVPGGAA</sequence>
<accession>A0ACB9R1V7</accession>
<gene>
    <name evidence="1" type="ORF">MLD38_010104</name>
</gene>
<comment type="caution">
    <text evidence="1">The sequence shown here is derived from an EMBL/GenBank/DDBJ whole genome shotgun (WGS) entry which is preliminary data.</text>
</comment>
<dbReference type="Proteomes" id="UP001057402">
    <property type="component" value="Chromosome 4"/>
</dbReference>
<protein>
    <submittedName>
        <fullName evidence="1">Uncharacterized protein</fullName>
    </submittedName>
</protein>